<dbReference type="InterPro" id="IPR041999">
    <property type="entry name" value="Sortase_D_1"/>
</dbReference>
<evidence type="ECO:0000256" key="2">
    <source>
        <dbReference type="PIRSR" id="PIRSR605754-1"/>
    </source>
</evidence>
<dbReference type="SUPFAM" id="SSF63817">
    <property type="entry name" value="Sortase"/>
    <property type="match status" value="1"/>
</dbReference>
<protein>
    <submittedName>
        <fullName evidence="4">Sortase</fullName>
    </submittedName>
</protein>
<organism evidence="4 5">
    <name type="scientific">Caproicibacterium lactatifermentans</name>
    <dbReference type="NCBI Taxonomy" id="2666138"/>
    <lineage>
        <taxon>Bacteria</taxon>
        <taxon>Bacillati</taxon>
        <taxon>Bacillota</taxon>
        <taxon>Clostridia</taxon>
        <taxon>Eubacteriales</taxon>
        <taxon>Oscillospiraceae</taxon>
        <taxon>Caproicibacterium</taxon>
    </lineage>
</organism>
<dbReference type="Pfam" id="PF04203">
    <property type="entry name" value="Sortase"/>
    <property type="match status" value="1"/>
</dbReference>
<dbReference type="EMBL" id="CP046051">
    <property type="protein sequence ID" value="QKN23687.1"/>
    <property type="molecule type" value="Genomic_DNA"/>
</dbReference>
<dbReference type="KEGG" id="clf:GJQ69_03860"/>
<feature type="active site" description="Proton donor/acceptor" evidence="2">
    <location>
        <position position="176"/>
    </location>
</feature>
<dbReference type="Gene3D" id="2.40.260.10">
    <property type="entry name" value="Sortase"/>
    <property type="match status" value="1"/>
</dbReference>
<dbReference type="InterPro" id="IPR005754">
    <property type="entry name" value="Sortase"/>
</dbReference>
<feature type="active site" description="Acyl-thioester intermediate" evidence="2">
    <location>
        <position position="234"/>
    </location>
</feature>
<keyword evidence="3" id="KW-0472">Membrane</keyword>
<proteinExistence type="predicted"/>
<name>A0A859DNU7_9FIRM</name>
<evidence type="ECO:0000256" key="1">
    <source>
        <dbReference type="ARBA" id="ARBA00022801"/>
    </source>
</evidence>
<evidence type="ECO:0000313" key="4">
    <source>
        <dbReference type="EMBL" id="QKN23687.1"/>
    </source>
</evidence>
<reference evidence="4 5" key="1">
    <citation type="submission" date="2019-11" db="EMBL/GenBank/DDBJ databases">
        <authorList>
            <person name="Ren C."/>
            <person name="Wang H."/>
            <person name="Xu Y."/>
        </authorList>
    </citation>
    <scope>NUCLEOTIDE SEQUENCE [LARGE SCALE GENOMIC DNA]</scope>
    <source>
        <strain evidence="4 5">LBM 19010</strain>
    </source>
</reference>
<keyword evidence="3" id="KW-1133">Transmembrane helix</keyword>
<dbReference type="InterPro" id="IPR023365">
    <property type="entry name" value="Sortase_dom-sf"/>
</dbReference>
<dbReference type="NCBIfam" id="TIGR01076">
    <property type="entry name" value="sortase_fam"/>
    <property type="match status" value="1"/>
</dbReference>
<accession>A0A859DNU7</accession>
<keyword evidence="1" id="KW-0378">Hydrolase</keyword>
<sequence>MDTGHSCCFQYRCGCHWKCVCVYLVKEKAFECRWGINMKESHHSHVRFRNIVKFIVTPLLFCAIAASLIIVVANPIIKPYTDLFQVTFLQKPPTFSGGISNIYQNNGQSELTKSSMKSPNDMPIQGQQIGTLTIQSAKIDTPVIYGDDTQNLKKGACIYVGSGLPGQRRTILISGHVDTVFSSLKSVKTGDLIKIKTTYGDYEYQVTGQKSAKDTDSKAINLLKKEENLVLYTCDRSSNVVGLTSQRYYVYAKYVSGKQISSAG</sequence>
<dbReference type="GO" id="GO:0016787">
    <property type="term" value="F:hydrolase activity"/>
    <property type="evidence" value="ECO:0007669"/>
    <property type="project" value="UniProtKB-KW"/>
</dbReference>
<keyword evidence="3" id="KW-0812">Transmembrane</keyword>
<dbReference type="Proteomes" id="UP000501316">
    <property type="component" value="Chromosome"/>
</dbReference>
<evidence type="ECO:0000313" key="5">
    <source>
        <dbReference type="Proteomes" id="UP000501316"/>
    </source>
</evidence>
<evidence type="ECO:0000256" key="3">
    <source>
        <dbReference type="SAM" id="Phobius"/>
    </source>
</evidence>
<dbReference type="AlphaFoldDB" id="A0A859DNU7"/>
<gene>
    <name evidence="4" type="ORF">GJQ69_03860</name>
</gene>
<dbReference type="InterPro" id="IPR001261">
    <property type="entry name" value="ArgE/DapE_CS"/>
</dbReference>
<dbReference type="CDD" id="cd05828">
    <property type="entry name" value="Sortase_D_1"/>
    <property type="match status" value="1"/>
</dbReference>
<dbReference type="PROSITE" id="PS00758">
    <property type="entry name" value="ARGE_DAPE_CPG2_1"/>
    <property type="match status" value="1"/>
</dbReference>
<feature type="transmembrane region" description="Helical" evidence="3">
    <location>
        <begin position="51"/>
        <end position="73"/>
    </location>
</feature>